<organism evidence="1 2">
    <name type="scientific">Deinococcus gobiensis (strain DSM 21396 / JCM 16679 / CGMCC 1.7299 / I-0)</name>
    <dbReference type="NCBI Taxonomy" id="745776"/>
    <lineage>
        <taxon>Bacteria</taxon>
        <taxon>Thermotogati</taxon>
        <taxon>Deinococcota</taxon>
        <taxon>Deinococci</taxon>
        <taxon>Deinococcales</taxon>
        <taxon>Deinococcaceae</taxon>
        <taxon>Deinococcus</taxon>
    </lineage>
</organism>
<evidence type="ECO:0000313" key="1">
    <source>
        <dbReference type="EMBL" id="AFD28088.1"/>
    </source>
</evidence>
<protein>
    <submittedName>
        <fullName evidence="1">Uncharacterized protein</fullName>
    </submittedName>
</protein>
<dbReference type="HOGENOM" id="CLU_3308432_0_0_0"/>
<evidence type="ECO:0000313" key="2">
    <source>
        <dbReference type="Proteomes" id="UP000007575"/>
    </source>
</evidence>
<gene>
    <name evidence="1" type="ordered locus">DGo_PD0013</name>
</gene>
<sequence>MALLMRRVWCESLSGPRQPGRTARQLYDFDLAGLDATFQ</sequence>
<geneLocation type="plasmid" evidence="1 2">
    <name>P4</name>
</geneLocation>
<dbReference type="KEGG" id="dgo:DGo_PD0013"/>
<name>H8H3J0_DEIGI</name>
<keyword evidence="2" id="KW-1185">Reference proteome</keyword>
<reference evidence="1 2" key="1">
    <citation type="journal article" date="2012" name="PLoS ONE">
        <title>Genome sequence and transcriptome analysis of the radioresistant bacterium Deinococcus gobiensis: insights into the extreme environmental adaptations.</title>
        <authorList>
            <person name="Yuan M."/>
            <person name="Chen M."/>
            <person name="Zhang W."/>
            <person name="Lu W."/>
            <person name="Wang J."/>
            <person name="Yang M."/>
            <person name="Zhao P."/>
            <person name="Tang R."/>
            <person name="Li X."/>
            <person name="Hao Y."/>
            <person name="Zhou Z."/>
            <person name="Zhan Y."/>
            <person name="Yu H."/>
            <person name="Teng C."/>
            <person name="Yan Y."/>
            <person name="Ping S."/>
            <person name="Wang Y."/>
            <person name="Lin M."/>
        </authorList>
    </citation>
    <scope>NUCLEOTIDE SEQUENCE [LARGE SCALE GENOMIC DNA]</scope>
    <source>
        <strain evidence="2">DSM 21396 / JCM 16679 / CGMCC 1.7299 / I-0</strain>
        <plasmid evidence="1">P4</plasmid>
    </source>
</reference>
<dbReference type="AlphaFoldDB" id="H8H3J0"/>
<keyword evidence="1" id="KW-0614">Plasmid</keyword>
<dbReference type="EMBL" id="CP002195">
    <property type="protein sequence ID" value="AFD28088.1"/>
    <property type="molecule type" value="Genomic_DNA"/>
</dbReference>
<accession>H8H3J0</accession>
<proteinExistence type="predicted"/>
<dbReference type="Proteomes" id="UP000007575">
    <property type="component" value="Plasmid P4"/>
</dbReference>